<keyword evidence="2" id="KW-0812">Transmembrane</keyword>
<dbReference type="Gene3D" id="1.10.3730.20">
    <property type="match status" value="1"/>
</dbReference>
<feature type="transmembrane region" description="Helical" evidence="2">
    <location>
        <begin position="34"/>
        <end position="55"/>
    </location>
</feature>
<organism evidence="4 5">
    <name type="scientific">Candidatus Allocopromorpha excrementavium</name>
    <dbReference type="NCBI Taxonomy" id="2840741"/>
    <lineage>
        <taxon>Bacteria</taxon>
        <taxon>Bacillati</taxon>
        <taxon>Bacillota</taxon>
        <taxon>Clostridia</taxon>
        <taxon>Eubacteriales</taxon>
        <taxon>Eubacteriaceae</taxon>
        <taxon>Eubacteriaceae incertae sedis</taxon>
        <taxon>Candidatus Allocopromorpha</taxon>
    </lineage>
</organism>
<feature type="transmembrane region" description="Helical" evidence="2">
    <location>
        <begin position="147"/>
        <end position="167"/>
    </location>
</feature>
<evidence type="ECO:0000256" key="2">
    <source>
        <dbReference type="SAM" id="Phobius"/>
    </source>
</evidence>
<dbReference type="EMBL" id="DVLX01000044">
    <property type="protein sequence ID" value="HIT99402.1"/>
    <property type="molecule type" value="Genomic_DNA"/>
</dbReference>
<dbReference type="GO" id="GO:0016020">
    <property type="term" value="C:membrane"/>
    <property type="evidence" value="ECO:0007669"/>
    <property type="project" value="InterPro"/>
</dbReference>
<keyword evidence="2" id="KW-0472">Membrane</keyword>
<evidence type="ECO:0000313" key="5">
    <source>
        <dbReference type="Proteomes" id="UP000824159"/>
    </source>
</evidence>
<feature type="transmembrane region" description="Helical" evidence="2">
    <location>
        <begin position="268"/>
        <end position="286"/>
    </location>
</feature>
<reference evidence="4" key="2">
    <citation type="journal article" date="2021" name="PeerJ">
        <title>Extensive microbial diversity within the chicken gut microbiome revealed by metagenomics and culture.</title>
        <authorList>
            <person name="Gilroy R."/>
            <person name="Ravi A."/>
            <person name="Getino M."/>
            <person name="Pursley I."/>
            <person name="Horton D.L."/>
            <person name="Alikhan N.F."/>
            <person name="Baker D."/>
            <person name="Gharbi K."/>
            <person name="Hall N."/>
            <person name="Watson M."/>
            <person name="Adriaenssens E.M."/>
            <person name="Foster-Nyarko E."/>
            <person name="Jarju S."/>
            <person name="Secka A."/>
            <person name="Antonio M."/>
            <person name="Oren A."/>
            <person name="Chaudhuri R.R."/>
            <person name="La Ragione R."/>
            <person name="Hildebrand F."/>
            <person name="Pallen M.J."/>
        </authorList>
    </citation>
    <scope>NUCLEOTIDE SEQUENCE</scope>
    <source>
        <strain evidence="4">CHK176-22527</strain>
    </source>
</reference>
<name>A0A9D1HEF3_9FIRM</name>
<feature type="domain" description="EamA" evidence="3">
    <location>
        <begin position="8"/>
        <end position="139"/>
    </location>
</feature>
<evidence type="ECO:0000313" key="4">
    <source>
        <dbReference type="EMBL" id="HIT99402.1"/>
    </source>
</evidence>
<feature type="transmembrane region" description="Helical" evidence="2">
    <location>
        <begin position="122"/>
        <end position="141"/>
    </location>
</feature>
<dbReference type="Proteomes" id="UP000824159">
    <property type="component" value="Unassembled WGS sequence"/>
</dbReference>
<feature type="transmembrane region" description="Helical" evidence="2">
    <location>
        <begin position="243"/>
        <end position="262"/>
    </location>
</feature>
<evidence type="ECO:0000259" key="3">
    <source>
        <dbReference type="Pfam" id="PF00892"/>
    </source>
</evidence>
<feature type="transmembrane region" description="Helical" evidence="2">
    <location>
        <begin position="7"/>
        <end position="28"/>
    </location>
</feature>
<dbReference type="InterPro" id="IPR000620">
    <property type="entry name" value="EamA_dom"/>
</dbReference>
<dbReference type="Pfam" id="PF00892">
    <property type="entry name" value="EamA"/>
    <property type="match status" value="2"/>
</dbReference>
<comment type="similarity">
    <text evidence="1">Belongs to the EamA transporter family.</text>
</comment>
<feature type="transmembrane region" description="Helical" evidence="2">
    <location>
        <begin position="179"/>
        <end position="201"/>
    </location>
</feature>
<gene>
    <name evidence="4" type="ORF">IAD12_04005</name>
</gene>
<comment type="caution">
    <text evidence="4">The sequence shown here is derived from an EMBL/GenBank/DDBJ whole genome shotgun (WGS) entry which is preliminary data.</text>
</comment>
<sequence>MNNRIKVNIFAFITVLFWGSGFPFTRIIGSDISSYSLCFLRCLVSAVVLIIIGKFCHIRKPFCKKDILWFFLSGILGFSAYFVFFNLGLSTLTSATGSIITAASPVLTAIGLHRFYGERINLIGWISIACAFAGVAVLLLWNGILSINIGILWMFLCAAVFAGYNILNRTFSSKGYTAIEVSTYSAIFGAVQTLIFMPSAVSDIMDADISSCLSALYLGVFPGAVAYFFWSKAITLAERTSEVTNYLFINPLIAAIIGFLLLREIPDMGTFVGGAIIIISVIVFTLKGDPDAPAKLKESSE</sequence>
<dbReference type="AlphaFoldDB" id="A0A9D1HEF3"/>
<dbReference type="InterPro" id="IPR037185">
    <property type="entry name" value="EmrE-like"/>
</dbReference>
<feature type="transmembrane region" description="Helical" evidence="2">
    <location>
        <begin position="91"/>
        <end position="110"/>
    </location>
</feature>
<feature type="transmembrane region" description="Helical" evidence="2">
    <location>
        <begin position="213"/>
        <end position="231"/>
    </location>
</feature>
<proteinExistence type="inferred from homology"/>
<reference evidence="4" key="1">
    <citation type="submission" date="2020-10" db="EMBL/GenBank/DDBJ databases">
        <authorList>
            <person name="Gilroy R."/>
        </authorList>
    </citation>
    <scope>NUCLEOTIDE SEQUENCE</scope>
    <source>
        <strain evidence="4">CHK176-22527</strain>
    </source>
</reference>
<feature type="domain" description="EamA" evidence="3">
    <location>
        <begin position="149"/>
        <end position="285"/>
    </location>
</feature>
<dbReference type="PANTHER" id="PTHR12715">
    <property type="entry name" value="TRANSPORTER, DRUG/METABOLITE EXPORTER FAMILY"/>
    <property type="match status" value="1"/>
</dbReference>
<keyword evidence="2" id="KW-1133">Transmembrane helix</keyword>
<protein>
    <submittedName>
        <fullName evidence="4">DMT family transporter</fullName>
    </submittedName>
</protein>
<dbReference type="InterPro" id="IPR052756">
    <property type="entry name" value="Alkyne_AA_exporter"/>
</dbReference>
<evidence type="ECO:0000256" key="1">
    <source>
        <dbReference type="ARBA" id="ARBA00007362"/>
    </source>
</evidence>
<feature type="transmembrane region" description="Helical" evidence="2">
    <location>
        <begin position="67"/>
        <end position="85"/>
    </location>
</feature>
<accession>A0A9D1HEF3</accession>
<dbReference type="PANTHER" id="PTHR12715:SF4">
    <property type="entry name" value="EAMA DOMAIN-CONTAINING PROTEIN"/>
    <property type="match status" value="1"/>
</dbReference>
<dbReference type="SUPFAM" id="SSF103481">
    <property type="entry name" value="Multidrug resistance efflux transporter EmrE"/>
    <property type="match status" value="2"/>
</dbReference>